<comment type="caution">
    <text evidence="3">The sequence shown here is derived from an EMBL/GenBank/DDBJ whole genome shotgun (WGS) entry which is preliminary data.</text>
</comment>
<proteinExistence type="predicted"/>
<evidence type="ECO:0000313" key="4">
    <source>
        <dbReference type="Proteomes" id="UP000275267"/>
    </source>
</evidence>
<dbReference type="PANTHER" id="PTHR33709">
    <property type="entry name" value="OSJNBA0035M09.9 PROTEIN"/>
    <property type="match status" value="1"/>
</dbReference>
<dbReference type="AlphaFoldDB" id="A0A3L6RXG0"/>
<keyword evidence="2" id="KW-1133">Transmembrane helix</keyword>
<evidence type="ECO:0000313" key="3">
    <source>
        <dbReference type="EMBL" id="RLN11666.1"/>
    </source>
</evidence>
<sequence length="406" mass="42865">MYVSGPAPDRRRERRLSSGSTATPPYTGGDVARSGELGRMFDIAASQAPSPASSRRSSGPLPRPSPSPASGPLSQLSHPGLLVGPSPSPSQPPSPGRGSSRKGSWRRGGAGKEAAAEAACGSAARGRARLGVPLACYVLVAVAAAAALGAGAFCLVSWRRWEVLAAAGGAVAAVGAAFASNAWRKGAEAERFFRRFLDTVFDGHGDMPVGELVKITGQVTCGRHPLAASFHDGAARCVFTSIQLFERRGWAGCWCRRRWQLRHSEVKLCLLAATARVANFYISDRNSGKRFYVRAGEGAKITPMIELKTISFDGDRKGASLNLKNWMASNGLSCDGAVRAKEGFIREGDTTSVIGVLKKHHGCDIVDAPAGVVTTGCQPMRCMFPVLVEGLILIGNEDPDEVVYMV</sequence>
<evidence type="ECO:0000256" key="1">
    <source>
        <dbReference type="SAM" id="MobiDB-lite"/>
    </source>
</evidence>
<keyword evidence="4" id="KW-1185">Reference proteome</keyword>
<gene>
    <name evidence="3" type="ORF">C2845_PM09G19250</name>
</gene>
<keyword evidence="2" id="KW-0812">Transmembrane</keyword>
<dbReference type="Proteomes" id="UP000275267">
    <property type="component" value="Unassembled WGS sequence"/>
</dbReference>
<feature type="transmembrane region" description="Helical" evidence="2">
    <location>
        <begin position="134"/>
        <end position="158"/>
    </location>
</feature>
<dbReference type="InterPro" id="IPR040339">
    <property type="entry name" value="At1g16860-like"/>
</dbReference>
<organism evidence="3 4">
    <name type="scientific">Panicum miliaceum</name>
    <name type="common">Proso millet</name>
    <name type="synonym">Broomcorn millet</name>
    <dbReference type="NCBI Taxonomy" id="4540"/>
    <lineage>
        <taxon>Eukaryota</taxon>
        <taxon>Viridiplantae</taxon>
        <taxon>Streptophyta</taxon>
        <taxon>Embryophyta</taxon>
        <taxon>Tracheophyta</taxon>
        <taxon>Spermatophyta</taxon>
        <taxon>Magnoliopsida</taxon>
        <taxon>Liliopsida</taxon>
        <taxon>Poales</taxon>
        <taxon>Poaceae</taxon>
        <taxon>PACMAD clade</taxon>
        <taxon>Panicoideae</taxon>
        <taxon>Panicodae</taxon>
        <taxon>Paniceae</taxon>
        <taxon>Panicinae</taxon>
        <taxon>Panicum</taxon>
        <taxon>Panicum sect. Panicum</taxon>
    </lineage>
</organism>
<dbReference type="STRING" id="4540.A0A3L6RXG0"/>
<protein>
    <submittedName>
        <fullName evidence="3">Membrane protein</fullName>
    </submittedName>
</protein>
<evidence type="ECO:0000256" key="2">
    <source>
        <dbReference type="SAM" id="Phobius"/>
    </source>
</evidence>
<feature type="compositionally biased region" description="Pro residues" evidence="1">
    <location>
        <begin position="86"/>
        <end position="95"/>
    </location>
</feature>
<name>A0A3L6RXG0_PANMI</name>
<feature type="compositionally biased region" description="Low complexity" evidence="1">
    <location>
        <begin position="70"/>
        <end position="85"/>
    </location>
</feature>
<accession>A0A3L6RXG0</accession>
<feature type="transmembrane region" description="Helical" evidence="2">
    <location>
        <begin position="164"/>
        <end position="183"/>
    </location>
</feature>
<dbReference type="OrthoDB" id="1899156at2759"/>
<dbReference type="PANTHER" id="PTHR33709:SF17">
    <property type="entry name" value="UBIQUITIN-SPECIFIC PROTEASE FAMILY C19-RELATED PROTEIN"/>
    <property type="match status" value="1"/>
</dbReference>
<dbReference type="EMBL" id="PQIB02000006">
    <property type="protein sequence ID" value="RLN11666.1"/>
    <property type="molecule type" value="Genomic_DNA"/>
</dbReference>
<feature type="region of interest" description="Disordered" evidence="1">
    <location>
        <begin position="1"/>
        <end position="110"/>
    </location>
</feature>
<feature type="compositionally biased region" description="Low complexity" evidence="1">
    <location>
        <begin position="44"/>
        <end position="60"/>
    </location>
</feature>
<keyword evidence="2" id="KW-0472">Membrane</keyword>
<reference evidence="4" key="1">
    <citation type="journal article" date="2019" name="Nat. Commun.">
        <title>The genome of broomcorn millet.</title>
        <authorList>
            <person name="Zou C."/>
            <person name="Miki D."/>
            <person name="Li D."/>
            <person name="Tang Q."/>
            <person name="Xiao L."/>
            <person name="Rajput S."/>
            <person name="Deng P."/>
            <person name="Jia W."/>
            <person name="Huang R."/>
            <person name="Zhang M."/>
            <person name="Sun Y."/>
            <person name="Hu J."/>
            <person name="Fu X."/>
            <person name="Schnable P.S."/>
            <person name="Li F."/>
            <person name="Zhang H."/>
            <person name="Feng B."/>
            <person name="Zhu X."/>
            <person name="Liu R."/>
            <person name="Schnable J.C."/>
            <person name="Zhu J.-K."/>
            <person name="Zhang H."/>
        </authorList>
    </citation>
    <scope>NUCLEOTIDE SEQUENCE [LARGE SCALE GENOMIC DNA]</scope>
</reference>